<reference evidence="6 7" key="1">
    <citation type="journal article" date="2015" name="Genome Announc.">
        <title>Genome sequencing of 18 francisella strains to aid in assay development and testing.</title>
        <authorList>
            <person name="Johnson S.L."/>
            <person name="Daligault H.E."/>
            <person name="Davenport K.W."/>
            <person name="Coyne S.R."/>
            <person name="Frey K.G."/>
            <person name="Koroleva G.I."/>
            <person name="Broomall S.M."/>
            <person name="Bishop-Lilly K.A."/>
            <person name="Bruce D.C."/>
            <person name="Chertkov O."/>
            <person name="Freitas T."/>
            <person name="Jaissle J."/>
            <person name="Ladner J.T."/>
            <person name="Rosenzweig C.N."/>
            <person name="Gibbons H.S."/>
            <person name="Palacios G.F."/>
            <person name="Redden C.L."/>
            <person name="Xu Y."/>
            <person name="Minogue T.D."/>
            <person name="Chain P.S."/>
        </authorList>
    </citation>
    <scope>NUCLEOTIDE SEQUENCE [LARGE SCALE GENOMIC DNA]</scope>
    <source>
        <strain evidence="6 7">GA01-2794</strain>
    </source>
</reference>
<dbReference type="AlphaFoldDB" id="A0A0B6CV39"/>
<dbReference type="InterPro" id="IPR029035">
    <property type="entry name" value="DHS-like_NAD/FAD-binding_dom"/>
</dbReference>
<dbReference type="InterPro" id="IPR026591">
    <property type="entry name" value="Sirtuin_cat_small_dom_sf"/>
</dbReference>
<dbReference type="InterPro" id="IPR003000">
    <property type="entry name" value="Sirtuin"/>
</dbReference>
<evidence type="ECO:0000259" key="5">
    <source>
        <dbReference type="PROSITE" id="PS50305"/>
    </source>
</evidence>
<dbReference type="CDD" id="cd00296">
    <property type="entry name" value="SIR2"/>
    <property type="match status" value="1"/>
</dbReference>
<dbReference type="EC" id="2.3.1.286" evidence="1"/>
<dbReference type="Proteomes" id="UP000031830">
    <property type="component" value="Chromosome"/>
</dbReference>
<keyword evidence="4" id="KW-0479">Metal-binding</keyword>
<sequence length="276" mass="31594">MIENLNQIKNYIQEADAVLIATGSGMSVDSGLPDFRGKNGFWKEYPLFEKLDIDFVEAASPQQFFSNPDIAWAFYGHRLDLYRKTQPHAGFKMLLDLVKSKNNNYFVYTSNVDGHFQKAGFDENRIYEVHGSIHHLQCAMDCNDEIWNNRETIYVNQEQMTVDKFPRCKGCGGIARPNILMFGDYYWASRRTDLQKDKYKAWLHDSVMAKNQKLAIIEIGCGTTVQTVRMNSEWTLTIHGSNTKLIRINPNDNYVEAGTGWAIREGALDALGQILE</sequence>
<evidence type="ECO:0000256" key="2">
    <source>
        <dbReference type="ARBA" id="ARBA00022679"/>
    </source>
</evidence>
<dbReference type="PANTHER" id="PTHR11085">
    <property type="entry name" value="NAD-DEPENDENT PROTEIN DEACYLASE SIRTUIN-5, MITOCHONDRIAL-RELATED"/>
    <property type="match status" value="1"/>
</dbReference>
<dbReference type="Gene3D" id="3.40.50.1220">
    <property type="entry name" value="TPP-binding domain"/>
    <property type="match status" value="1"/>
</dbReference>
<dbReference type="GO" id="GO:0017136">
    <property type="term" value="F:histone deacetylase activity, NAD-dependent"/>
    <property type="evidence" value="ECO:0007669"/>
    <property type="project" value="TreeGrafter"/>
</dbReference>
<feature type="active site" description="Proton acceptor" evidence="4">
    <location>
        <position position="130"/>
    </location>
</feature>
<keyword evidence="4" id="KW-0862">Zinc</keyword>
<keyword evidence="2" id="KW-0808">Transferase</keyword>
<dbReference type="OrthoDB" id="9800582at2"/>
<accession>A0A0B6CV39</accession>
<dbReference type="SUPFAM" id="SSF52467">
    <property type="entry name" value="DHS-like NAD/FAD-binding domain"/>
    <property type="match status" value="1"/>
</dbReference>
<dbReference type="Gene3D" id="3.30.1600.10">
    <property type="entry name" value="SIR2/SIRT2 'Small Domain"/>
    <property type="match status" value="1"/>
</dbReference>
<evidence type="ECO:0000256" key="1">
    <source>
        <dbReference type="ARBA" id="ARBA00012928"/>
    </source>
</evidence>
<dbReference type="EMBL" id="CP009440">
    <property type="protein sequence ID" value="AJI52735.1"/>
    <property type="molecule type" value="Genomic_DNA"/>
</dbReference>
<dbReference type="KEGG" id="fpz:LA55_1537"/>
<dbReference type="GO" id="GO:0046872">
    <property type="term" value="F:metal ion binding"/>
    <property type="evidence" value="ECO:0007669"/>
    <property type="project" value="UniProtKB-KW"/>
</dbReference>
<evidence type="ECO:0000256" key="3">
    <source>
        <dbReference type="ARBA" id="ARBA00023027"/>
    </source>
</evidence>
<evidence type="ECO:0000313" key="7">
    <source>
        <dbReference type="Proteomes" id="UP000031830"/>
    </source>
</evidence>
<evidence type="ECO:0000313" key="6">
    <source>
        <dbReference type="EMBL" id="AJI52735.1"/>
    </source>
</evidence>
<feature type="binding site" evidence="4">
    <location>
        <position position="138"/>
    </location>
    <ligand>
        <name>Zn(2+)</name>
        <dbReference type="ChEBI" id="CHEBI:29105"/>
    </ligand>
</feature>
<dbReference type="RefSeq" id="WP_044526616.1">
    <property type="nucleotide sequence ID" value="NZ_CP009440.1"/>
</dbReference>
<gene>
    <name evidence="6" type="ORF">LA55_1537</name>
</gene>
<evidence type="ECO:0000256" key="4">
    <source>
        <dbReference type="PROSITE-ProRule" id="PRU00236"/>
    </source>
</evidence>
<feature type="domain" description="Deacetylase sirtuin-type" evidence="5">
    <location>
        <begin position="1"/>
        <end position="276"/>
    </location>
</feature>
<feature type="binding site" evidence="4">
    <location>
        <position position="171"/>
    </location>
    <ligand>
        <name>Zn(2+)</name>
        <dbReference type="ChEBI" id="CHEBI:29105"/>
    </ligand>
</feature>
<dbReference type="PROSITE" id="PS50305">
    <property type="entry name" value="SIRTUIN"/>
    <property type="match status" value="1"/>
</dbReference>
<dbReference type="PANTHER" id="PTHR11085:SF10">
    <property type="entry name" value="NAD-DEPENDENT PROTEIN DEACYLASE SIRTUIN-5, MITOCHONDRIAL-RELATED"/>
    <property type="match status" value="1"/>
</dbReference>
<keyword evidence="3" id="KW-0520">NAD</keyword>
<dbReference type="InterPro" id="IPR026590">
    <property type="entry name" value="Ssirtuin_cat_dom"/>
</dbReference>
<dbReference type="Pfam" id="PF02146">
    <property type="entry name" value="SIR2"/>
    <property type="match status" value="1"/>
</dbReference>
<dbReference type="GO" id="GO:0070403">
    <property type="term" value="F:NAD+ binding"/>
    <property type="evidence" value="ECO:0007669"/>
    <property type="project" value="InterPro"/>
</dbReference>
<proteinExistence type="predicted"/>
<dbReference type="InterPro" id="IPR050134">
    <property type="entry name" value="NAD-dep_sirtuin_deacylases"/>
</dbReference>
<organism evidence="6 7">
    <name type="scientific">Francisella philomiragia</name>
    <dbReference type="NCBI Taxonomy" id="28110"/>
    <lineage>
        <taxon>Bacteria</taxon>
        <taxon>Pseudomonadati</taxon>
        <taxon>Pseudomonadota</taxon>
        <taxon>Gammaproteobacteria</taxon>
        <taxon>Thiotrichales</taxon>
        <taxon>Francisellaceae</taxon>
        <taxon>Francisella</taxon>
    </lineage>
</organism>
<feature type="binding site" evidence="4">
    <location>
        <position position="168"/>
    </location>
    <ligand>
        <name>Zn(2+)</name>
        <dbReference type="ChEBI" id="CHEBI:29105"/>
    </ligand>
</feature>
<protein>
    <recommendedName>
        <fullName evidence="1">protein acetyllysine N-acetyltransferase</fullName>
        <ecNumber evidence="1">2.3.1.286</ecNumber>
    </recommendedName>
</protein>
<feature type="binding site" evidence="4">
    <location>
        <position position="142"/>
    </location>
    <ligand>
        <name>Zn(2+)</name>
        <dbReference type="ChEBI" id="CHEBI:29105"/>
    </ligand>
</feature>
<name>A0A0B6CV39_9GAMM</name>